<evidence type="ECO:0000313" key="3">
    <source>
        <dbReference type="EMBL" id="HGZ43980.1"/>
    </source>
</evidence>
<sequence>MPVRGESPVHGAPGATGGRARGGALRAVFAEILVPIEWILSLIVHLTLQLFFVLPLIVPVGAIVSIMGSTGHGRIRPSADRYGRGVQPLDEDGPWEDLPGITRAPCRPRFARSEDGRGVEVRGEGVDP</sequence>
<gene>
    <name evidence="3" type="ORF">ENR23_11275</name>
</gene>
<proteinExistence type="predicted"/>
<feature type="compositionally biased region" description="Basic and acidic residues" evidence="1">
    <location>
        <begin position="111"/>
        <end position="128"/>
    </location>
</feature>
<keyword evidence="2" id="KW-1133">Transmembrane helix</keyword>
<organism evidence="3">
    <name type="scientific">Eiseniibacteriota bacterium</name>
    <dbReference type="NCBI Taxonomy" id="2212470"/>
    <lineage>
        <taxon>Bacteria</taxon>
        <taxon>Candidatus Eiseniibacteriota</taxon>
    </lineage>
</organism>
<keyword evidence="2" id="KW-0472">Membrane</keyword>
<reference evidence="3" key="1">
    <citation type="journal article" date="2020" name="mSystems">
        <title>Genome- and Community-Level Interaction Insights into Carbon Utilization and Element Cycling Functions of Hydrothermarchaeota in Hydrothermal Sediment.</title>
        <authorList>
            <person name="Zhou Z."/>
            <person name="Liu Y."/>
            <person name="Xu W."/>
            <person name="Pan J."/>
            <person name="Luo Z.H."/>
            <person name="Li M."/>
        </authorList>
    </citation>
    <scope>NUCLEOTIDE SEQUENCE [LARGE SCALE GENOMIC DNA]</scope>
    <source>
        <strain evidence="3">SpSt-381</strain>
    </source>
</reference>
<dbReference type="AlphaFoldDB" id="A0A832MLQ6"/>
<comment type="caution">
    <text evidence="3">The sequence shown here is derived from an EMBL/GenBank/DDBJ whole genome shotgun (WGS) entry which is preliminary data.</text>
</comment>
<keyword evidence="2" id="KW-0812">Transmembrane</keyword>
<feature type="transmembrane region" description="Helical" evidence="2">
    <location>
        <begin position="38"/>
        <end position="66"/>
    </location>
</feature>
<dbReference type="EMBL" id="DSQF01000022">
    <property type="protein sequence ID" value="HGZ43980.1"/>
    <property type="molecule type" value="Genomic_DNA"/>
</dbReference>
<name>A0A832MLQ6_UNCEI</name>
<feature type="region of interest" description="Disordered" evidence="1">
    <location>
        <begin position="78"/>
        <end position="128"/>
    </location>
</feature>
<accession>A0A832MLQ6</accession>
<evidence type="ECO:0000256" key="2">
    <source>
        <dbReference type="SAM" id="Phobius"/>
    </source>
</evidence>
<protein>
    <submittedName>
        <fullName evidence="3">Uncharacterized protein</fullName>
    </submittedName>
</protein>
<evidence type="ECO:0000256" key="1">
    <source>
        <dbReference type="SAM" id="MobiDB-lite"/>
    </source>
</evidence>